<keyword evidence="3" id="KW-1185">Reference proteome</keyword>
<evidence type="ECO:0008006" key="4">
    <source>
        <dbReference type="Google" id="ProtNLM"/>
    </source>
</evidence>
<dbReference type="PANTHER" id="PTHR37069">
    <property type="entry name" value="DDE_TNP_1_7 DOMAIN-CONTAINING PROTEIN"/>
    <property type="match status" value="1"/>
</dbReference>
<proteinExistence type="predicted"/>
<protein>
    <recommendedName>
        <fullName evidence="4">PiggyBac transposable element-derived protein domain-containing protein</fullName>
    </recommendedName>
</protein>
<gene>
    <name evidence="2" type="ORF">PHMEG_00019920</name>
</gene>
<evidence type="ECO:0000256" key="1">
    <source>
        <dbReference type="SAM" id="MobiDB-lite"/>
    </source>
</evidence>
<dbReference type="AlphaFoldDB" id="A0A225VT09"/>
<evidence type="ECO:0000313" key="2">
    <source>
        <dbReference type="EMBL" id="OWZ07660.1"/>
    </source>
</evidence>
<dbReference type="OrthoDB" id="124153at2759"/>
<reference evidence="3" key="1">
    <citation type="submission" date="2017-03" db="EMBL/GenBank/DDBJ databases">
        <title>Phytopthora megakarya and P. palmivora, two closely related causual agents of cacao black pod achieved similar genome size and gene model numbers by different mechanisms.</title>
        <authorList>
            <person name="Ali S."/>
            <person name="Shao J."/>
            <person name="Larry D.J."/>
            <person name="Kronmiller B."/>
            <person name="Shen D."/>
            <person name="Strem M.D."/>
            <person name="Melnick R.L."/>
            <person name="Guiltinan M.J."/>
            <person name="Tyler B.M."/>
            <person name="Meinhardt L.W."/>
            <person name="Bailey B.A."/>
        </authorList>
    </citation>
    <scope>NUCLEOTIDE SEQUENCE [LARGE SCALE GENOMIC DNA]</scope>
    <source>
        <strain evidence="3">zdho120</strain>
    </source>
</reference>
<evidence type="ECO:0000313" key="3">
    <source>
        <dbReference type="Proteomes" id="UP000198211"/>
    </source>
</evidence>
<name>A0A225VT09_9STRA</name>
<dbReference type="PANTHER" id="PTHR37069:SF2">
    <property type="entry name" value="PIGGYBAC TRANSPOSABLE ELEMENT-DERIVED PROTEIN DOMAIN-CONTAINING PROTEIN"/>
    <property type="match status" value="1"/>
</dbReference>
<dbReference type="EMBL" id="NBNE01003450">
    <property type="protein sequence ID" value="OWZ07660.1"/>
    <property type="molecule type" value="Genomic_DNA"/>
</dbReference>
<accession>A0A225VT09</accession>
<organism evidence="2 3">
    <name type="scientific">Phytophthora megakarya</name>
    <dbReference type="NCBI Taxonomy" id="4795"/>
    <lineage>
        <taxon>Eukaryota</taxon>
        <taxon>Sar</taxon>
        <taxon>Stramenopiles</taxon>
        <taxon>Oomycota</taxon>
        <taxon>Peronosporomycetes</taxon>
        <taxon>Peronosporales</taxon>
        <taxon>Peronosporaceae</taxon>
        <taxon>Phytophthora</taxon>
    </lineage>
</organism>
<feature type="region of interest" description="Disordered" evidence="1">
    <location>
        <begin position="119"/>
        <end position="139"/>
    </location>
</feature>
<sequence length="388" mass="42554">MRTNPGGEVRVGNLQYRGQGASRWQVATEEVVATTPTSSYRAENATQASPHTCRNLADEFEGTSSATVELRPHSGTVVTVPDESKEPDEIGNEGMNNVMYVTSTINAEVNSNIGKFVTFDSDGENDEGTGWDDDELTGEGEPLFGVDDDGPPQPELLFDASLLEDIGGVARITAGRMPKQLLKDMAKSGWSSLSKQTPYPYLMESYEPRPALSMLTDYPILYNGQYGPTTAAQSAAATPLGSFLYFVKPQLWEDIATTSKEYFKENLDERVEGIFNKQVAREKNILDSSIRAELAKTSDITARELCIFIGLLIARTIAPNKEKLENHWKTTDEGAIPRGCFGKFMEPTLQRQRGRMSTLRSSMEATTGHYGTAAAVPIWVQTPSNNGI</sequence>
<dbReference type="Proteomes" id="UP000198211">
    <property type="component" value="Unassembled WGS sequence"/>
</dbReference>
<feature type="compositionally biased region" description="Acidic residues" evidence="1">
    <location>
        <begin position="121"/>
        <end position="138"/>
    </location>
</feature>
<comment type="caution">
    <text evidence="2">The sequence shown here is derived from an EMBL/GenBank/DDBJ whole genome shotgun (WGS) entry which is preliminary data.</text>
</comment>